<feature type="region of interest" description="Disordered" evidence="7">
    <location>
        <begin position="58"/>
        <end position="111"/>
    </location>
</feature>
<dbReference type="InterPro" id="IPR019734">
    <property type="entry name" value="TPR_rpt"/>
</dbReference>
<reference evidence="11 12" key="1">
    <citation type="submission" date="2022-05" db="EMBL/GenBank/DDBJ databases">
        <authorList>
            <consortium name="Genoscope - CEA"/>
            <person name="William W."/>
        </authorList>
    </citation>
    <scope>NUCLEOTIDE SEQUENCE [LARGE SCALE GENOMIC DNA]</scope>
</reference>
<dbReference type="SMART" id="SM00028">
    <property type="entry name" value="TPR"/>
    <property type="match status" value="7"/>
</dbReference>
<dbReference type="Pfam" id="PF25022">
    <property type="entry name" value="NPHP3"/>
    <property type="match status" value="1"/>
</dbReference>
<dbReference type="SUPFAM" id="SSF52540">
    <property type="entry name" value="P-loop containing nucleoside triphosphate hydrolases"/>
    <property type="match status" value="1"/>
</dbReference>
<evidence type="ECO:0000256" key="6">
    <source>
        <dbReference type="SAM" id="Coils"/>
    </source>
</evidence>
<sequence length="1343" mass="151588">MKICSSKKTKNAETVGIHLRIMGSAGSITSGKDIDDDDEFGKEIESGVTKKIPIECAPSRTKSTSVKSVGSFAVGKKKSRRSSKDKPVTKSTSLRSALSFDQEGGKSEGEPEQIRAFRTVYDAKVITSKTEIAALEVIKEKLHSENQRLRSEVKALTSTCTKLRNERAMALEAKEQAFQRAAAFEKERDKVQRQFKLFRESKEREIQDVLLAKRELEMQIQRYLSMTSHDEQRLEVVDNLATDWFTSSLESDPSVDSLTQVTSFRGPEFFQSPMEREGPFTNISRDDWNAVAPSVLQQVSSSLQAPVQQQTIRVYLSAPDGMRQEVDLLKQLYIPKLEWLCERQEKFLVVVHLEDPVDELNDEELAARVQLRCDQIKNSKVFVAFLGGKSNRFTGEEYNQARVSCPGRCHAIFCFKNLDWKGYPSLKDENIFLAEKLKTEIRKADNIKLLDNYETSEKGAMFAYQELKKFINKELGLADDQPTQCDYSLSYGSLRDSTDEWEQVEALKAAAECSCEIGLSKFYSDLNEHVSSAGLKGPMLVKGDAGFGKSLLLAKWIALQQSSLSGRLILYHFVGSMSSSSANPVLMLRRFTIQLLKQLGSSRVVTCDPVQLEEEFPRWLERAASKLHGGVTLVIDSADRLQGAPSHMQWLLDPLPVGARVILSVTESTCPMAWRPWSSLELCPLDLKGSSDLLLACLSQNGQRISQEQVNNMLEKTSSEGRYNPRFICLLSAQLAACKDRKAFMDCFEVSLSKKNALDLLCHILCQITTKFSPVLSERIMKKIFLHIMTARNGISESELLNLVPVAWYEWLMLFSALQHSGITVTRMGLVSFANEQVRLAVNQTILLHEDMQENKEVEEAFMKFFEMKLSVSHVTWRVTDELLWSLKKACKEEKLKECLLNADVFKLIFERGRFSELINYWHYLGVDQATLGMKYIDVVKHMEEENKLSASTAEMFEVVGRFLKCFGLLSQAAPLFQRALEIRETVLDPDHPLVAQSLHHLASLNAQWGKFTPAEAFFKQAIEIKENALGNDHPSLVKDLEGLAFLYKKLEKHAMAGSLRKKAEAIKQKSNSSVNTNDLKKKTLQVEELARESPSTELARSLNELGVLNFLQNNHEVARSCFHLSLEMRESLQGPDHPDVAQSLHNLAAFYNDQKMYDKAEPLYVRAYQIRLKAFPPHHSSVASTIKHLTVLYRKQGKYTDAEPLYRQALEIREKTFGKSHPSVATALNNLAVVLCLQNRQSEALPLYERALQIYEEMLGTSHPRVAETLVNLAKLLYDLGSPEKAAHLYKRANDIKEREPHPGLSRHSSLSLISNNIPGKQSAALHAHDSVSRVLSISSTM</sequence>
<dbReference type="InterPro" id="IPR056885">
    <property type="entry name" value="TPR_NPHP3"/>
</dbReference>
<accession>A0ABN8QAU5</accession>
<evidence type="ECO:0000259" key="8">
    <source>
        <dbReference type="Pfam" id="PF24884"/>
    </source>
</evidence>
<dbReference type="InterPro" id="IPR056883">
    <property type="entry name" value="NPHP3_hel"/>
</dbReference>
<evidence type="ECO:0000313" key="12">
    <source>
        <dbReference type="Proteomes" id="UP001159405"/>
    </source>
</evidence>
<organism evidence="11 12">
    <name type="scientific">Porites lobata</name>
    <dbReference type="NCBI Taxonomy" id="104759"/>
    <lineage>
        <taxon>Eukaryota</taxon>
        <taxon>Metazoa</taxon>
        <taxon>Cnidaria</taxon>
        <taxon>Anthozoa</taxon>
        <taxon>Hexacorallia</taxon>
        <taxon>Scleractinia</taxon>
        <taxon>Fungiina</taxon>
        <taxon>Poritidae</taxon>
        <taxon>Porites</taxon>
    </lineage>
</organism>
<evidence type="ECO:0000256" key="4">
    <source>
        <dbReference type="ARBA" id="ARBA00040387"/>
    </source>
</evidence>
<dbReference type="Gene3D" id="1.25.40.10">
    <property type="entry name" value="Tetratricopeptide repeat domain"/>
    <property type="match status" value="3"/>
</dbReference>
<evidence type="ECO:0000256" key="7">
    <source>
        <dbReference type="SAM" id="MobiDB-lite"/>
    </source>
</evidence>
<dbReference type="PANTHER" id="PTHR45641">
    <property type="entry name" value="TETRATRICOPEPTIDE REPEAT PROTEIN (AFU_ORTHOLOGUE AFUA_6G03870)"/>
    <property type="match status" value="1"/>
</dbReference>
<feature type="coiled-coil region" evidence="6">
    <location>
        <begin position="132"/>
        <end position="219"/>
    </location>
</feature>
<evidence type="ECO:0000259" key="9">
    <source>
        <dbReference type="Pfam" id="PF24885"/>
    </source>
</evidence>
<keyword evidence="1" id="KW-0879">Wnt signaling pathway</keyword>
<feature type="domain" description="Nephrocystin-3 alpha-beta" evidence="10">
    <location>
        <begin position="310"/>
        <end position="476"/>
    </location>
</feature>
<keyword evidence="3 5" id="KW-0802">TPR repeat</keyword>
<evidence type="ECO:0000256" key="1">
    <source>
        <dbReference type="ARBA" id="ARBA00022687"/>
    </source>
</evidence>
<evidence type="ECO:0000313" key="11">
    <source>
        <dbReference type="EMBL" id="CAH3160712.1"/>
    </source>
</evidence>
<keyword evidence="12" id="KW-1185">Reference proteome</keyword>
<dbReference type="SUPFAM" id="SSF48452">
    <property type="entry name" value="TPR-like"/>
    <property type="match status" value="3"/>
</dbReference>
<feature type="repeat" description="TPR" evidence="5">
    <location>
        <begin position="1184"/>
        <end position="1217"/>
    </location>
</feature>
<evidence type="ECO:0000256" key="3">
    <source>
        <dbReference type="ARBA" id="ARBA00022803"/>
    </source>
</evidence>
<dbReference type="InterPro" id="IPR011990">
    <property type="entry name" value="TPR-like_helical_dom_sf"/>
</dbReference>
<dbReference type="InterPro" id="IPR056886">
    <property type="entry name" value="NPHP3_ab_dom"/>
</dbReference>
<dbReference type="Pfam" id="PF24885">
    <property type="entry name" value="TPR_NPHP3"/>
    <property type="match status" value="1"/>
</dbReference>
<proteinExistence type="predicted"/>
<feature type="domain" description="Nephrocystin-3 TPR-repeats region" evidence="9">
    <location>
        <begin position="861"/>
        <end position="1090"/>
    </location>
</feature>
<keyword evidence="2" id="KW-0677">Repeat</keyword>
<protein>
    <recommendedName>
        <fullName evidence="4">Nephrocystin-3</fullName>
    </recommendedName>
</protein>
<evidence type="ECO:0000256" key="2">
    <source>
        <dbReference type="ARBA" id="ARBA00022737"/>
    </source>
</evidence>
<dbReference type="Proteomes" id="UP001159405">
    <property type="component" value="Unassembled WGS sequence"/>
</dbReference>
<comment type="caution">
    <text evidence="11">The sequence shown here is derived from an EMBL/GenBank/DDBJ whole genome shotgun (WGS) entry which is preliminary data.</text>
</comment>
<dbReference type="PROSITE" id="PS50005">
    <property type="entry name" value="TPR"/>
    <property type="match status" value="1"/>
</dbReference>
<dbReference type="Pfam" id="PF24884">
    <property type="entry name" value="NPHP3_hel"/>
    <property type="match status" value="1"/>
</dbReference>
<dbReference type="Pfam" id="PF13424">
    <property type="entry name" value="TPR_12"/>
    <property type="match status" value="2"/>
</dbReference>
<gene>
    <name evidence="11" type="ORF">PLOB_00004061</name>
</gene>
<evidence type="ECO:0000256" key="5">
    <source>
        <dbReference type="PROSITE-ProRule" id="PRU00339"/>
    </source>
</evidence>
<dbReference type="PANTHER" id="PTHR45641:SF19">
    <property type="entry name" value="NEPHROCYSTIN-3"/>
    <property type="match status" value="1"/>
</dbReference>
<name>A0ABN8QAU5_9CNID</name>
<dbReference type="EMBL" id="CALNXK010000117">
    <property type="protein sequence ID" value="CAH3160712.1"/>
    <property type="molecule type" value="Genomic_DNA"/>
</dbReference>
<dbReference type="InterPro" id="IPR027417">
    <property type="entry name" value="P-loop_NTPase"/>
</dbReference>
<keyword evidence="6" id="KW-0175">Coiled coil</keyword>
<feature type="domain" description="Nephrocystin 3 helical" evidence="8">
    <location>
        <begin position="703"/>
        <end position="842"/>
    </location>
</feature>
<evidence type="ECO:0000259" key="10">
    <source>
        <dbReference type="Pfam" id="PF25022"/>
    </source>
</evidence>